<dbReference type="EMBL" id="KB296374">
    <property type="protein sequence ID" value="ELU11829.1"/>
    <property type="molecule type" value="Genomic_DNA"/>
</dbReference>
<evidence type="ECO:0000313" key="10">
    <source>
        <dbReference type="Proteomes" id="UP000014760"/>
    </source>
</evidence>
<organism evidence="8">
    <name type="scientific">Capitella teleta</name>
    <name type="common">Polychaete worm</name>
    <dbReference type="NCBI Taxonomy" id="283909"/>
    <lineage>
        <taxon>Eukaryota</taxon>
        <taxon>Metazoa</taxon>
        <taxon>Spiralia</taxon>
        <taxon>Lophotrochozoa</taxon>
        <taxon>Annelida</taxon>
        <taxon>Polychaeta</taxon>
        <taxon>Sedentaria</taxon>
        <taxon>Scolecida</taxon>
        <taxon>Capitellidae</taxon>
        <taxon>Capitella</taxon>
    </lineage>
</organism>
<dbReference type="SUPFAM" id="SSF49785">
    <property type="entry name" value="Galactose-binding domain-like"/>
    <property type="match status" value="1"/>
</dbReference>
<reference evidence="10" key="1">
    <citation type="submission" date="2012-12" db="EMBL/GenBank/DDBJ databases">
        <authorList>
            <person name="Hellsten U."/>
            <person name="Grimwood J."/>
            <person name="Chapman J.A."/>
            <person name="Shapiro H."/>
            <person name="Aerts A."/>
            <person name="Otillar R.P."/>
            <person name="Terry A.Y."/>
            <person name="Boore J.L."/>
            <person name="Simakov O."/>
            <person name="Marletaz F."/>
            <person name="Cho S.-J."/>
            <person name="Edsinger-Gonzales E."/>
            <person name="Havlak P."/>
            <person name="Kuo D.-H."/>
            <person name="Larsson T."/>
            <person name="Lv J."/>
            <person name="Arendt D."/>
            <person name="Savage R."/>
            <person name="Osoegawa K."/>
            <person name="de Jong P."/>
            <person name="Lindberg D.R."/>
            <person name="Seaver E.C."/>
            <person name="Weisblat D.A."/>
            <person name="Putnam N.H."/>
            <person name="Grigoriev I.V."/>
            <person name="Rokhsar D.S."/>
        </authorList>
    </citation>
    <scope>NUCLEOTIDE SEQUENCE</scope>
    <source>
        <strain evidence="10">I ESC-2004</strain>
    </source>
</reference>
<comment type="similarity">
    <text evidence="1">Belongs to the glycosyl hydrolase 10 (cellulase F) family.</text>
</comment>
<evidence type="ECO:0000313" key="9">
    <source>
        <dbReference type="EnsemblMetazoa" id="CapteP219919"/>
    </source>
</evidence>
<keyword evidence="5" id="KW-0624">Polysaccharide degradation</keyword>
<keyword evidence="4" id="KW-0119">Carbohydrate metabolism</keyword>
<protein>
    <recommendedName>
        <fullName evidence="7">GH10 domain-containing protein</fullName>
    </recommendedName>
</protein>
<evidence type="ECO:0000256" key="4">
    <source>
        <dbReference type="ARBA" id="ARBA00023277"/>
    </source>
</evidence>
<dbReference type="EMBL" id="AMQN01005599">
    <property type="status" value="NOT_ANNOTATED_CDS"/>
    <property type="molecule type" value="Genomic_DNA"/>
</dbReference>
<dbReference type="HOGENOM" id="CLU_008797_4_1_1"/>
<feature type="signal peptide" evidence="6">
    <location>
        <begin position="1"/>
        <end position="18"/>
    </location>
</feature>
<dbReference type="InterPro" id="IPR008979">
    <property type="entry name" value="Galactose-bd-like_sf"/>
</dbReference>
<feature type="chain" id="PRO_5008788546" description="GH10 domain-containing protein" evidence="6">
    <location>
        <begin position="19"/>
        <end position="564"/>
    </location>
</feature>
<dbReference type="InterPro" id="IPR044846">
    <property type="entry name" value="GH10"/>
</dbReference>
<dbReference type="PROSITE" id="PS51760">
    <property type="entry name" value="GH10_2"/>
    <property type="match status" value="1"/>
</dbReference>
<accession>R7UZV8</accession>
<dbReference type="Proteomes" id="UP000014760">
    <property type="component" value="Unassembled WGS sequence"/>
</dbReference>
<dbReference type="Pfam" id="PF00331">
    <property type="entry name" value="Glyco_hydro_10"/>
    <property type="match status" value="1"/>
</dbReference>
<keyword evidence="3" id="KW-0378">Hydrolase</keyword>
<evidence type="ECO:0000256" key="6">
    <source>
        <dbReference type="SAM" id="SignalP"/>
    </source>
</evidence>
<keyword evidence="10" id="KW-1185">Reference proteome</keyword>
<keyword evidence="6" id="KW-0732">Signal</keyword>
<dbReference type="InterPro" id="IPR001000">
    <property type="entry name" value="GH10_dom"/>
</dbReference>
<dbReference type="GO" id="GO:0000272">
    <property type="term" value="P:polysaccharide catabolic process"/>
    <property type="evidence" value="ECO:0007669"/>
    <property type="project" value="UniProtKB-KW"/>
</dbReference>
<dbReference type="SUPFAM" id="SSF51445">
    <property type="entry name" value="(Trans)glycosidases"/>
    <property type="match status" value="1"/>
</dbReference>
<dbReference type="Pfam" id="PF02018">
    <property type="entry name" value="CBM_4_9"/>
    <property type="match status" value="1"/>
</dbReference>
<keyword evidence="2" id="KW-0677">Repeat</keyword>
<feature type="domain" description="GH10" evidence="7">
    <location>
        <begin position="212"/>
        <end position="504"/>
    </location>
</feature>
<dbReference type="SMART" id="SM00633">
    <property type="entry name" value="Glyco_10"/>
    <property type="match status" value="1"/>
</dbReference>
<dbReference type="Gene3D" id="2.60.120.260">
    <property type="entry name" value="Galactose-binding domain-like"/>
    <property type="match status" value="1"/>
</dbReference>
<dbReference type="EnsemblMetazoa" id="CapteT219919">
    <property type="protein sequence ID" value="CapteP219919"/>
    <property type="gene ID" value="CapteG219919"/>
</dbReference>
<sequence>MKPFLAIISLFITGVVSSKNLALNPGFEDEFGSIWRGGGSSVLEQSTDAYAGVYSVKVSGRNNKVHGPYQNVENIKSKGKYFYEARIKILNLPEGKDYSSIQLDVILRGGSTKKLTVAVINYVRPCDGWIYIAGDFVTQADTTRITIQSAASASVDTDFLVDTVSLTEIATNPKWREEADARIEKIRKGTITVRSSIRPPLEVGKMKLMINQTSQSFPFGSAVSYQHINKNDEVSRKYQEYFYKTFNWAVLTNAMKWRFMENNEGAPYFGTVDGIVDALIANNVTNIRGHCISWAKDTKIMTWLKARDAAGVAAAVKERIRYMIERYGDKIQQWDVNNEKLHGNWYEEATGNPQFTEGMFHSMHELDRAATLMPNDYDVVSKGIHTSGYRRQLSQYIASGVPMKAAGIQSHLSVYPDMDIFKHRLDQLAQPGVPLWITEFDLRDKDVERRAQGIRDVLHLYFSHPAIEGIVLWGFWDKAMSFPASLVDGNNFVENAAGLAVRQLLRKNWRTRIQMRLGPSRPMLESVRAFYGTYQATVFNEKNVIWRQSFELKKGQDVELDIKI</sequence>
<dbReference type="Gene3D" id="3.20.20.80">
    <property type="entry name" value="Glycosidases"/>
    <property type="match status" value="1"/>
</dbReference>
<dbReference type="OrthoDB" id="1650875at2759"/>
<dbReference type="PANTHER" id="PTHR31490">
    <property type="entry name" value="GLYCOSYL HYDROLASE"/>
    <property type="match status" value="1"/>
</dbReference>
<reference evidence="9" key="3">
    <citation type="submission" date="2015-06" db="UniProtKB">
        <authorList>
            <consortium name="EnsemblMetazoa"/>
        </authorList>
    </citation>
    <scope>IDENTIFICATION</scope>
</reference>
<dbReference type="STRING" id="283909.R7UZV8"/>
<evidence type="ECO:0000256" key="2">
    <source>
        <dbReference type="ARBA" id="ARBA00022737"/>
    </source>
</evidence>
<name>R7UZV8_CAPTE</name>
<dbReference type="AlphaFoldDB" id="R7UZV8"/>
<evidence type="ECO:0000256" key="3">
    <source>
        <dbReference type="ARBA" id="ARBA00022801"/>
    </source>
</evidence>
<gene>
    <name evidence="8" type="ORF">CAPTEDRAFT_219919</name>
</gene>
<reference evidence="8 10" key="2">
    <citation type="journal article" date="2013" name="Nature">
        <title>Insights into bilaterian evolution from three spiralian genomes.</title>
        <authorList>
            <person name="Simakov O."/>
            <person name="Marletaz F."/>
            <person name="Cho S.J."/>
            <person name="Edsinger-Gonzales E."/>
            <person name="Havlak P."/>
            <person name="Hellsten U."/>
            <person name="Kuo D.H."/>
            <person name="Larsson T."/>
            <person name="Lv J."/>
            <person name="Arendt D."/>
            <person name="Savage R."/>
            <person name="Osoegawa K."/>
            <person name="de Jong P."/>
            <person name="Grimwood J."/>
            <person name="Chapman J.A."/>
            <person name="Shapiro H."/>
            <person name="Aerts A."/>
            <person name="Otillar R.P."/>
            <person name="Terry A.Y."/>
            <person name="Boore J.L."/>
            <person name="Grigoriev I.V."/>
            <person name="Lindberg D.R."/>
            <person name="Seaver E.C."/>
            <person name="Weisblat D.A."/>
            <person name="Putnam N.H."/>
            <person name="Rokhsar D.S."/>
        </authorList>
    </citation>
    <scope>NUCLEOTIDE SEQUENCE</scope>
    <source>
        <strain evidence="8 10">I ESC-2004</strain>
    </source>
</reference>
<evidence type="ECO:0000256" key="5">
    <source>
        <dbReference type="ARBA" id="ARBA00023326"/>
    </source>
</evidence>
<dbReference type="OMA" id="GHNVIWD"/>
<dbReference type="InterPro" id="IPR017853">
    <property type="entry name" value="GH"/>
</dbReference>
<dbReference type="PRINTS" id="PR00134">
    <property type="entry name" value="GLHYDRLASE10"/>
</dbReference>
<dbReference type="InterPro" id="IPR003305">
    <property type="entry name" value="CenC_carb-bd"/>
</dbReference>
<dbReference type="GO" id="GO:0031176">
    <property type="term" value="F:endo-1,4-beta-xylanase activity"/>
    <property type="evidence" value="ECO:0007669"/>
    <property type="project" value="UniProtKB-ARBA"/>
</dbReference>
<evidence type="ECO:0000259" key="7">
    <source>
        <dbReference type="PROSITE" id="PS51760"/>
    </source>
</evidence>
<proteinExistence type="inferred from homology"/>
<evidence type="ECO:0000313" key="8">
    <source>
        <dbReference type="EMBL" id="ELU11829.1"/>
    </source>
</evidence>
<evidence type="ECO:0000256" key="1">
    <source>
        <dbReference type="ARBA" id="ARBA00007495"/>
    </source>
</evidence>
<dbReference type="PANTHER" id="PTHR31490:SF1">
    <property type="entry name" value="ENDO-1,4-BETA-XYLANASE 1"/>
    <property type="match status" value="1"/>
</dbReference>